<reference evidence="2" key="1">
    <citation type="submission" date="2023-03" db="EMBL/GenBank/DDBJ databases">
        <title>Massive genome expansion in bonnet fungi (Mycena s.s.) driven by repeated elements and novel gene families across ecological guilds.</title>
        <authorList>
            <consortium name="Lawrence Berkeley National Laboratory"/>
            <person name="Harder C.B."/>
            <person name="Miyauchi S."/>
            <person name="Viragh M."/>
            <person name="Kuo A."/>
            <person name="Thoen E."/>
            <person name="Andreopoulos B."/>
            <person name="Lu D."/>
            <person name="Skrede I."/>
            <person name="Drula E."/>
            <person name="Henrissat B."/>
            <person name="Morin E."/>
            <person name="Kohler A."/>
            <person name="Barry K."/>
            <person name="LaButti K."/>
            <person name="Morin E."/>
            <person name="Salamov A."/>
            <person name="Lipzen A."/>
            <person name="Mereny Z."/>
            <person name="Hegedus B."/>
            <person name="Baldrian P."/>
            <person name="Stursova M."/>
            <person name="Weitz H."/>
            <person name="Taylor A."/>
            <person name="Grigoriev I.V."/>
            <person name="Nagy L.G."/>
            <person name="Martin F."/>
            <person name="Kauserud H."/>
        </authorList>
    </citation>
    <scope>NUCLEOTIDE SEQUENCE</scope>
    <source>
        <strain evidence="2">CBHHK182m</strain>
    </source>
</reference>
<feature type="transmembrane region" description="Helical" evidence="1">
    <location>
        <begin position="12"/>
        <end position="35"/>
    </location>
</feature>
<keyword evidence="1" id="KW-0812">Transmembrane</keyword>
<protein>
    <submittedName>
        <fullName evidence="2">Uncharacterized protein</fullName>
    </submittedName>
</protein>
<gene>
    <name evidence="2" type="ORF">B0H16DRAFT_1876889</name>
</gene>
<keyword evidence="1" id="KW-0472">Membrane</keyword>
<dbReference type="AlphaFoldDB" id="A0AAD7P1Z8"/>
<name>A0AAD7P1Z8_9AGAR</name>
<accession>A0AAD7P1Z8</accession>
<comment type="caution">
    <text evidence="2">The sequence shown here is derived from an EMBL/GenBank/DDBJ whole genome shotgun (WGS) entry which is preliminary data.</text>
</comment>
<sequence>MPLGPAEIAHGPMFLGFMFSAILYGVMILQVHVYFTNNAKRFTFRGAAPPDQALPKDSKESSDILTQLFDLAKTSNTSNRRGIFVQAAPQSKIHLRFSHQFFEKRKHGEEDDPAVPATFKLDRWPVASDAAKQAIEEMKTTHRVNHLEAFDADETLLIPGAYEEKLRGSLATVRFTLSHHYIRKDDADSFTANIDHIRILNPPTPATPTKKRRAFTDVDNVTGDISPKRTRVVA</sequence>
<evidence type="ECO:0000313" key="3">
    <source>
        <dbReference type="Proteomes" id="UP001215598"/>
    </source>
</evidence>
<dbReference type="EMBL" id="JARKIB010000002">
    <property type="protein sequence ID" value="KAJ7784441.1"/>
    <property type="molecule type" value="Genomic_DNA"/>
</dbReference>
<organism evidence="2 3">
    <name type="scientific">Mycena metata</name>
    <dbReference type="NCBI Taxonomy" id="1033252"/>
    <lineage>
        <taxon>Eukaryota</taxon>
        <taxon>Fungi</taxon>
        <taxon>Dikarya</taxon>
        <taxon>Basidiomycota</taxon>
        <taxon>Agaricomycotina</taxon>
        <taxon>Agaricomycetes</taxon>
        <taxon>Agaricomycetidae</taxon>
        <taxon>Agaricales</taxon>
        <taxon>Marasmiineae</taxon>
        <taxon>Mycenaceae</taxon>
        <taxon>Mycena</taxon>
    </lineage>
</organism>
<evidence type="ECO:0000256" key="1">
    <source>
        <dbReference type="SAM" id="Phobius"/>
    </source>
</evidence>
<keyword evidence="3" id="KW-1185">Reference proteome</keyword>
<evidence type="ECO:0000313" key="2">
    <source>
        <dbReference type="EMBL" id="KAJ7784441.1"/>
    </source>
</evidence>
<keyword evidence="1" id="KW-1133">Transmembrane helix</keyword>
<dbReference type="Proteomes" id="UP001215598">
    <property type="component" value="Unassembled WGS sequence"/>
</dbReference>
<proteinExistence type="predicted"/>